<evidence type="ECO:0000313" key="4">
    <source>
        <dbReference type="EMBL" id="MBD1400745.1"/>
    </source>
</evidence>
<accession>A0A8J6QUU0</accession>
<dbReference type="Gene3D" id="3.40.50.360">
    <property type="match status" value="1"/>
</dbReference>
<evidence type="ECO:0000313" key="5">
    <source>
        <dbReference type="Proteomes" id="UP000632828"/>
    </source>
</evidence>
<evidence type="ECO:0000256" key="2">
    <source>
        <dbReference type="ARBA" id="ARBA00022643"/>
    </source>
</evidence>
<protein>
    <submittedName>
        <fullName evidence="4">Flavodoxin family protein</fullName>
    </submittedName>
</protein>
<name>A0A8J6QUU0_9BACT</name>
<keyword evidence="2" id="KW-0288">FMN</keyword>
<dbReference type="InterPro" id="IPR051796">
    <property type="entry name" value="ISF_SsuE-like"/>
</dbReference>
<proteinExistence type="predicted"/>
<dbReference type="EMBL" id="JACWUN010000008">
    <property type="protein sequence ID" value="MBD1400745.1"/>
    <property type="molecule type" value="Genomic_DNA"/>
</dbReference>
<keyword evidence="5" id="KW-1185">Reference proteome</keyword>
<gene>
    <name evidence="4" type="ORF">ICT70_08695</name>
</gene>
<dbReference type="InterPro" id="IPR005025">
    <property type="entry name" value="FMN_Rdtase-like_dom"/>
</dbReference>
<sequence length="191" mass="20746">MNLIAINGSPRPQGNTSLLLETVCEPLEAAGISTRIVQLAGSGMRGCTACMKCVENKNRRCIIDSDPLNDILQKMYNADGVLLGSPTYFADVTAEMKAFIDRSGFVCRANGHLLRRKVGAGVVAVRRGGSMHALQTLQNYFLINEVIVPGSSYWNIAYGRNAGEVANDTEGMDTMRRLGENIAWLMDKVCG</sequence>
<feature type="domain" description="NADPH-dependent FMN reductase-like" evidence="3">
    <location>
        <begin position="1"/>
        <end position="158"/>
    </location>
</feature>
<evidence type="ECO:0000256" key="1">
    <source>
        <dbReference type="ARBA" id="ARBA00022630"/>
    </source>
</evidence>
<dbReference type="Pfam" id="PF03358">
    <property type="entry name" value="FMN_red"/>
    <property type="match status" value="1"/>
</dbReference>
<dbReference type="InterPro" id="IPR029039">
    <property type="entry name" value="Flavoprotein-like_sf"/>
</dbReference>
<dbReference type="SUPFAM" id="SSF52218">
    <property type="entry name" value="Flavoproteins"/>
    <property type="match status" value="1"/>
</dbReference>
<evidence type="ECO:0000259" key="3">
    <source>
        <dbReference type="Pfam" id="PF03358"/>
    </source>
</evidence>
<dbReference type="PANTHER" id="PTHR43278:SF4">
    <property type="entry name" value="NAD(P)H-DEPENDENT FMN-CONTAINING OXIDOREDUCTASE YWQN-RELATED"/>
    <property type="match status" value="1"/>
</dbReference>
<keyword evidence="1" id="KW-0285">Flavoprotein</keyword>
<comment type="caution">
    <text evidence="4">The sequence shown here is derived from an EMBL/GenBank/DDBJ whole genome shotgun (WGS) entry which is preliminary data.</text>
</comment>
<reference evidence="4" key="1">
    <citation type="submission" date="2020-09" db="EMBL/GenBank/DDBJ databases">
        <title>Pelobacter alkaliphilus sp. nov., a novel anaerobic arsenate-reducing bacterium from terrestrial mud volcano.</title>
        <authorList>
            <person name="Khomyakova M.A."/>
            <person name="Merkel A.Y."/>
            <person name="Slobodkin A.I."/>
        </authorList>
    </citation>
    <scope>NUCLEOTIDE SEQUENCE</scope>
    <source>
        <strain evidence="4">M08fum</strain>
    </source>
</reference>
<dbReference type="AlphaFoldDB" id="A0A8J6QUU0"/>
<dbReference type="Proteomes" id="UP000632828">
    <property type="component" value="Unassembled WGS sequence"/>
</dbReference>
<dbReference type="GO" id="GO:0016491">
    <property type="term" value="F:oxidoreductase activity"/>
    <property type="evidence" value="ECO:0007669"/>
    <property type="project" value="InterPro"/>
</dbReference>
<dbReference type="PANTHER" id="PTHR43278">
    <property type="entry name" value="NAD(P)H-DEPENDENT FMN-CONTAINING OXIDOREDUCTASE YWQN-RELATED"/>
    <property type="match status" value="1"/>
</dbReference>
<dbReference type="RefSeq" id="WP_191155599.1">
    <property type="nucleotide sequence ID" value="NZ_JACWUN010000008.1"/>
</dbReference>
<organism evidence="4 5">
    <name type="scientific">Pelovirga terrestris</name>
    <dbReference type="NCBI Taxonomy" id="2771352"/>
    <lineage>
        <taxon>Bacteria</taxon>
        <taxon>Pseudomonadati</taxon>
        <taxon>Thermodesulfobacteriota</taxon>
        <taxon>Desulfuromonadia</taxon>
        <taxon>Geobacterales</taxon>
        <taxon>Geobacteraceae</taxon>
        <taxon>Pelovirga</taxon>
    </lineage>
</organism>